<dbReference type="GO" id="GO:0009277">
    <property type="term" value="C:fungal-type cell wall"/>
    <property type="evidence" value="ECO:0007669"/>
    <property type="project" value="InterPro"/>
</dbReference>
<feature type="signal peptide" evidence="6">
    <location>
        <begin position="1"/>
        <end position="21"/>
    </location>
</feature>
<dbReference type="EMBL" id="BPWL01000010">
    <property type="protein sequence ID" value="GJJ14720.1"/>
    <property type="molecule type" value="Genomic_DNA"/>
</dbReference>
<dbReference type="Proteomes" id="UP001050691">
    <property type="component" value="Unassembled WGS sequence"/>
</dbReference>
<feature type="chain" id="PRO_5043089991" description="Hydrophobin" evidence="6">
    <location>
        <begin position="22"/>
        <end position="96"/>
    </location>
</feature>
<name>A0AAV5APG0_9AGAM</name>
<reference evidence="7" key="1">
    <citation type="submission" date="2021-10" db="EMBL/GenBank/DDBJ databases">
        <title>De novo Genome Assembly of Clathrus columnatus (Basidiomycota, Fungi) Using Illumina and Nanopore Sequence Data.</title>
        <authorList>
            <person name="Ogiso-Tanaka E."/>
            <person name="Itagaki H."/>
            <person name="Hosoya T."/>
            <person name="Hosaka K."/>
        </authorList>
    </citation>
    <scope>NUCLEOTIDE SEQUENCE</scope>
    <source>
        <strain evidence="7">MO-923</strain>
    </source>
</reference>
<comment type="similarity">
    <text evidence="2 6">Belongs to the fungal hydrophobin family.</text>
</comment>
<keyword evidence="8" id="KW-1185">Reference proteome</keyword>
<evidence type="ECO:0000256" key="1">
    <source>
        <dbReference type="ARBA" id="ARBA00004191"/>
    </source>
</evidence>
<evidence type="ECO:0000313" key="8">
    <source>
        <dbReference type="Proteomes" id="UP001050691"/>
    </source>
</evidence>
<gene>
    <name evidence="7" type="ORF">Clacol_008987</name>
</gene>
<evidence type="ECO:0000313" key="7">
    <source>
        <dbReference type="EMBL" id="GJJ14720.1"/>
    </source>
</evidence>
<evidence type="ECO:0000256" key="6">
    <source>
        <dbReference type="RuleBase" id="RU365009"/>
    </source>
</evidence>
<keyword evidence="4 6" id="KW-0964">Secreted</keyword>
<keyword evidence="5 6" id="KW-1015">Disulfide bond</keyword>
<comment type="caution">
    <text evidence="7">The sequence shown here is derived from an EMBL/GenBank/DDBJ whole genome shotgun (WGS) entry which is preliminary data.</text>
</comment>
<dbReference type="CDD" id="cd23507">
    <property type="entry name" value="hydrophobin_I"/>
    <property type="match status" value="1"/>
</dbReference>
<evidence type="ECO:0000256" key="2">
    <source>
        <dbReference type="ARBA" id="ARBA00010446"/>
    </source>
</evidence>
<dbReference type="AlphaFoldDB" id="A0AAV5APG0"/>
<evidence type="ECO:0000256" key="3">
    <source>
        <dbReference type="ARBA" id="ARBA00022512"/>
    </source>
</evidence>
<keyword evidence="6" id="KW-0732">Signal</keyword>
<sequence length="96" mass="9434">MFSKISVVSLAVLGLLSVVTANDTTTTTTATATVTVTAPAATTTVLSQCNTGSAQCCNTVTNSQNEAVNSLAGLLGIVLGGVEGLIGVNCSPITAM</sequence>
<evidence type="ECO:0000256" key="4">
    <source>
        <dbReference type="ARBA" id="ARBA00022525"/>
    </source>
</evidence>
<comment type="subcellular location">
    <subcellularLocation>
        <location evidence="1 6">Secreted</location>
        <location evidence="1 6">Cell wall</location>
    </subcellularLocation>
</comment>
<protein>
    <recommendedName>
        <fullName evidence="6">Hydrophobin</fullName>
    </recommendedName>
</protein>
<evidence type="ECO:0000256" key="5">
    <source>
        <dbReference type="ARBA" id="ARBA00023157"/>
    </source>
</evidence>
<keyword evidence="3 6" id="KW-0134">Cell wall</keyword>
<dbReference type="Pfam" id="PF01185">
    <property type="entry name" value="Hydrophobin"/>
    <property type="match status" value="1"/>
</dbReference>
<dbReference type="InterPro" id="IPR001338">
    <property type="entry name" value="Class_I_Hydrophobin"/>
</dbReference>
<dbReference type="GO" id="GO:0005199">
    <property type="term" value="F:structural constituent of cell wall"/>
    <property type="evidence" value="ECO:0007669"/>
    <property type="project" value="InterPro"/>
</dbReference>
<proteinExistence type="inferred from homology"/>
<organism evidence="7 8">
    <name type="scientific">Clathrus columnatus</name>
    <dbReference type="NCBI Taxonomy" id="1419009"/>
    <lineage>
        <taxon>Eukaryota</taxon>
        <taxon>Fungi</taxon>
        <taxon>Dikarya</taxon>
        <taxon>Basidiomycota</taxon>
        <taxon>Agaricomycotina</taxon>
        <taxon>Agaricomycetes</taxon>
        <taxon>Phallomycetidae</taxon>
        <taxon>Phallales</taxon>
        <taxon>Clathraceae</taxon>
        <taxon>Clathrus</taxon>
    </lineage>
</organism>
<accession>A0AAV5APG0</accession>